<dbReference type="RefSeq" id="WP_103563688.1">
    <property type="nucleotide sequence ID" value="NZ_MTBP01000002.1"/>
</dbReference>
<sequence length="254" mass="28562">MGVDWVRMRPLPGVPRAVLDGLVEAQADWYAASGALPDDLRHLPVPPKPRADPAELRRHVERDGTSSFRVAAFALNPVFPAEWRRAAFRSHLPGDLSRRLARWTRHLAEVRAGRHRPYLRAWHAHVTVRNLVDEWTPLRERAFEARDRATAWAARPELAEIRERILALPVPVPPPAPRWDDPPAGGLPLPFEVGPFAALAREWNRRVPRAQKAYVTPPVGFASFLAAAVDDAWLDACLSWLDDAVRDGCGVLLW</sequence>
<accession>A0A2P4UHP0</accession>
<comment type="caution">
    <text evidence="1">The sequence shown here is derived from an EMBL/GenBank/DDBJ whole genome shotgun (WGS) entry which is preliminary data.</text>
</comment>
<reference evidence="1 2" key="1">
    <citation type="journal article" date="2017" name="Chemistry">
        <title>Isolation, Biosynthesis and Chemical Modifications of Rubterolones A-F: Rare Tropolone Alkaloids from Actinomadura sp. 5-2.</title>
        <authorList>
            <person name="Guo H."/>
            <person name="Benndorf R."/>
            <person name="Leichnitz D."/>
            <person name="Klassen J.L."/>
            <person name="Vollmers J."/>
            <person name="Gorls H."/>
            <person name="Steinacker M."/>
            <person name="Weigel C."/>
            <person name="Dahse H.M."/>
            <person name="Kaster A.K."/>
            <person name="de Beer Z.W."/>
            <person name="Poulsen M."/>
            <person name="Beemelmanns C."/>
        </authorList>
    </citation>
    <scope>NUCLEOTIDE SEQUENCE [LARGE SCALE GENOMIC DNA]</scope>
    <source>
        <strain evidence="1 2">5-2</strain>
    </source>
</reference>
<dbReference type="Proteomes" id="UP000242367">
    <property type="component" value="Unassembled WGS sequence"/>
</dbReference>
<gene>
    <name evidence="1" type="ORF">BTM25_32010</name>
</gene>
<proteinExistence type="predicted"/>
<evidence type="ECO:0000313" key="2">
    <source>
        <dbReference type="Proteomes" id="UP000242367"/>
    </source>
</evidence>
<dbReference type="AlphaFoldDB" id="A0A2P4UHP0"/>
<name>A0A2P4UHP0_9ACTN</name>
<organism evidence="1 2">
    <name type="scientific">Actinomadura rubteroloni</name>
    <dbReference type="NCBI Taxonomy" id="1926885"/>
    <lineage>
        <taxon>Bacteria</taxon>
        <taxon>Bacillati</taxon>
        <taxon>Actinomycetota</taxon>
        <taxon>Actinomycetes</taxon>
        <taxon>Streptosporangiales</taxon>
        <taxon>Thermomonosporaceae</taxon>
        <taxon>Actinomadura</taxon>
    </lineage>
</organism>
<evidence type="ECO:0000313" key="1">
    <source>
        <dbReference type="EMBL" id="POM24572.1"/>
    </source>
</evidence>
<keyword evidence="2" id="KW-1185">Reference proteome</keyword>
<dbReference type="EMBL" id="MTBP01000002">
    <property type="protein sequence ID" value="POM24572.1"/>
    <property type="molecule type" value="Genomic_DNA"/>
</dbReference>
<protein>
    <submittedName>
        <fullName evidence="1">Uncharacterized protein</fullName>
    </submittedName>
</protein>